<protein>
    <submittedName>
        <fullName evidence="10">SusC/RagA family TonB-linked outer membrane protein</fullName>
    </submittedName>
</protein>
<dbReference type="SUPFAM" id="SSF56935">
    <property type="entry name" value="Porins"/>
    <property type="match status" value="1"/>
</dbReference>
<comment type="caution">
    <text evidence="10">The sequence shown here is derived from an EMBL/GenBank/DDBJ whole genome shotgun (WGS) entry which is preliminary data.</text>
</comment>
<evidence type="ECO:0000259" key="9">
    <source>
        <dbReference type="Pfam" id="PF16344"/>
    </source>
</evidence>
<evidence type="ECO:0000313" key="10">
    <source>
        <dbReference type="EMBL" id="RCH56114.1"/>
    </source>
</evidence>
<dbReference type="Pfam" id="PF13715">
    <property type="entry name" value="CarbopepD_reg_2"/>
    <property type="match status" value="1"/>
</dbReference>
<dbReference type="NCBIfam" id="TIGR04056">
    <property type="entry name" value="OMP_RagA_SusC"/>
    <property type="match status" value="1"/>
</dbReference>
<evidence type="ECO:0000256" key="3">
    <source>
        <dbReference type="ARBA" id="ARBA00022452"/>
    </source>
</evidence>
<keyword evidence="5 7" id="KW-0472">Membrane</keyword>
<dbReference type="Proteomes" id="UP000253209">
    <property type="component" value="Unassembled WGS sequence"/>
</dbReference>
<comment type="similarity">
    <text evidence="7">Belongs to the TonB-dependent receptor family.</text>
</comment>
<evidence type="ECO:0000256" key="6">
    <source>
        <dbReference type="ARBA" id="ARBA00023237"/>
    </source>
</evidence>
<dbReference type="InterPro" id="IPR012910">
    <property type="entry name" value="Plug_dom"/>
</dbReference>
<dbReference type="InterPro" id="IPR032508">
    <property type="entry name" value="FecR_C"/>
</dbReference>
<comment type="subcellular location">
    <subcellularLocation>
        <location evidence="1 7">Cell outer membrane</location>
        <topology evidence="1 7">Multi-pass membrane protein</topology>
    </subcellularLocation>
</comment>
<dbReference type="GO" id="GO:0009279">
    <property type="term" value="C:cell outer membrane"/>
    <property type="evidence" value="ECO:0007669"/>
    <property type="project" value="UniProtKB-SubCell"/>
</dbReference>
<evidence type="ECO:0000256" key="4">
    <source>
        <dbReference type="ARBA" id="ARBA00022692"/>
    </source>
</evidence>
<dbReference type="InterPro" id="IPR037066">
    <property type="entry name" value="Plug_dom_sf"/>
</dbReference>
<dbReference type="PROSITE" id="PS52016">
    <property type="entry name" value="TONB_DEPENDENT_REC_3"/>
    <property type="match status" value="1"/>
</dbReference>
<dbReference type="InterPro" id="IPR008969">
    <property type="entry name" value="CarboxyPept-like_regulatory"/>
</dbReference>
<dbReference type="SUPFAM" id="SSF49464">
    <property type="entry name" value="Carboxypeptidase regulatory domain-like"/>
    <property type="match status" value="1"/>
</dbReference>
<dbReference type="InterPro" id="IPR036942">
    <property type="entry name" value="Beta-barrel_TonB_sf"/>
</dbReference>
<dbReference type="EMBL" id="QGDC01000002">
    <property type="protein sequence ID" value="RCH56114.1"/>
    <property type="molecule type" value="Genomic_DNA"/>
</dbReference>
<dbReference type="Pfam" id="PF07715">
    <property type="entry name" value="Plug"/>
    <property type="match status" value="1"/>
</dbReference>
<dbReference type="InterPro" id="IPR023997">
    <property type="entry name" value="TonB-dep_OMP_SusC/RagA_CS"/>
</dbReference>
<feature type="domain" description="TonB-dependent receptor plug" evidence="8">
    <location>
        <begin position="233"/>
        <end position="338"/>
    </location>
</feature>
<proteinExistence type="inferred from homology"/>
<feature type="domain" description="Protein FecR C-terminal" evidence="9">
    <location>
        <begin position="50"/>
        <end position="116"/>
    </location>
</feature>
<accession>A0A367GRM5</accession>
<keyword evidence="4 7" id="KW-0812">Transmembrane</keyword>
<organism evidence="10 11">
    <name type="scientific">Mucilaginibacter hurinus</name>
    <dbReference type="NCBI Taxonomy" id="2201324"/>
    <lineage>
        <taxon>Bacteria</taxon>
        <taxon>Pseudomonadati</taxon>
        <taxon>Bacteroidota</taxon>
        <taxon>Sphingobacteriia</taxon>
        <taxon>Sphingobacteriales</taxon>
        <taxon>Sphingobacteriaceae</taxon>
        <taxon>Mucilaginibacter</taxon>
    </lineage>
</organism>
<evidence type="ECO:0000256" key="7">
    <source>
        <dbReference type="PROSITE-ProRule" id="PRU01360"/>
    </source>
</evidence>
<dbReference type="Gene3D" id="2.170.130.10">
    <property type="entry name" value="TonB-dependent receptor, plug domain"/>
    <property type="match status" value="1"/>
</dbReference>
<sequence>MKFILHIPKSWCTIMKITLGQVFIAVMLTSLSYANAGKAQAILNKQVTITINNTSLNSALKKLEKSADVKFVYSKSIIKTDKEVSITANKMSLNTILDKLLTANGIAYEVLNDRIVLNTIKTASAVSADGPGNAVNQAFPVSGKVVDENGQPLPGVSVRLNNTDRGTNTDANGEFTLNVDADTDVLTFSFIGYDNQTVTVGSTRTFNVQMAVGKGQNLQEVVVQGYGTITRANVSTSVSSVKGEALRERPNSTNIVQALQGRAPGVNVMINSGKPGGAPAVKIRGVGSINTTSDPLWVVDGFIGANPINIDPNIVESMEILKDAAATAIYGARGSNGVIIVTTRRGKAGTSEISISNNVGFSSILRKPDLMNANERLQLFVDQYNYNPANPAAPHLPIAQGGRDFPRKADLFNADGSPKYNTDWVDESTRLGVSNNHSLAFTGGTEKMSITANLNYRNLQGLLLNSYEKRVSGFVNVMWKVKPWLDIQAQINTGAAQGNNVDLDPLSSTAIRKMYEMLPFLPVTYPDGKPSLQGDYPGAENSENPVTLLNGIKNTVGTSFSNANFTGIFHITKDLDLTTTLGGLTEGNYDFYYAGRTLTGVSATDLGRARRRHTNIGQWSNSNFLTYKHDFGKHNVVLTAGADWIYRRSTYTLTQATNFFDDYYSFNNIGAGSVRGAAESDWLQEQTNAFYGRLVYNYDSRYLFQASYRVDGASQVASGKKYGSFPSIALGWNIHNEAFFKESSLARTVSQLKLRGSWGKTGNALLTPFSSLPLITTGTYVFGGSPVTIATPLSLGNPNLGWEEAVMSNVALDLGFANNRVSFTIEYYNKENRNLLLNKELSMETGYPNAFENIGAIRNRGIEIGLNTVNIENKNFRWSTTANFTMNRSKVLKLIGVPIFGTWGGWIAEGRPLNEFYGFVRQGVWGTNEKEEAAKYGRKPGDTKWLDANNNGAKDIDDRRPLGNAMPRWEATLINRFSYKGFSLLIDLGGMYGLNLINTGKHLMQNSAVTVNSFRDIQSAWKANTNENTMVPAVRTPQDSGNPSEVADSYAVEDGSFLRVRNIGLSYTSTSPWLKNILVKSLTIGANVENAFLWTRYSGFDPEYTSLTPQLDQGVDIYQYPKPRIVSFSLNASF</sequence>
<keyword evidence="6 7" id="KW-0998">Cell outer membrane</keyword>
<dbReference type="AlphaFoldDB" id="A0A367GRM5"/>
<dbReference type="Gene3D" id="3.55.50.30">
    <property type="match status" value="1"/>
</dbReference>
<dbReference type="NCBIfam" id="TIGR04057">
    <property type="entry name" value="SusC_RagA_signa"/>
    <property type="match status" value="1"/>
</dbReference>
<evidence type="ECO:0000256" key="2">
    <source>
        <dbReference type="ARBA" id="ARBA00022448"/>
    </source>
</evidence>
<keyword evidence="3 7" id="KW-1134">Transmembrane beta strand</keyword>
<evidence type="ECO:0000256" key="5">
    <source>
        <dbReference type="ARBA" id="ARBA00023136"/>
    </source>
</evidence>
<dbReference type="Gene3D" id="2.40.170.20">
    <property type="entry name" value="TonB-dependent receptor, beta-barrel domain"/>
    <property type="match status" value="1"/>
</dbReference>
<dbReference type="InterPro" id="IPR039426">
    <property type="entry name" value="TonB-dep_rcpt-like"/>
</dbReference>
<evidence type="ECO:0000259" key="8">
    <source>
        <dbReference type="Pfam" id="PF07715"/>
    </source>
</evidence>
<keyword evidence="11" id="KW-1185">Reference proteome</keyword>
<dbReference type="Gene3D" id="2.60.40.1120">
    <property type="entry name" value="Carboxypeptidase-like, regulatory domain"/>
    <property type="match status" value="1"/>
</dbReference>
<gene>
    <name evidence="10" type="ORF">DJ568_05045</name>
</gene>
<dbReference type="Pfam" id="PF16344">
    <property type="entry name" value="FecR_C"/>
    <property type="match status" value="1"/>
</dbReference>
<evidence type="ECO:0000256" key="1">
    <source>
        <dbReference type="ARBA" id="ARBA00004571"/>
    </source>
</evidence>
<evidence type="ECO:0000313" key="11">
    <source>
        <dbReference type="Proteomes" id="UP000253209"/>
    </source>
</evidence>
<name>A0A367GRM5_9SPHI</name>
<keyword evidence="2 7" id="KW-0813">Transport</keyword>
<reference evidence="10 11" key="1">
    <citation type="submission" date="2018-05" db="EMBL/GenBank/DDBJ databases">
        <title>Mucilaginibacter hurinus sp. nov., isolated from briquette warehouse soil.</title>
        <authorList>
            <person name="Choi L."/>
        </authorList>
    </citation>
    <scope>NUCLEOTIDE SEQUENCE [LARGE SCALE GENOMIC DNA]</scope>
    <source>
        <strain evidence="10 11">ZR32</strain>
    </source>
</reference>
<dbReference type="InterPro" id="IPR023996">
    <property type="entry name" value="TonB-dep_OMP_SusC/RagA"/>
</dbReference>